<feature type="transmembrane region" description="Helical" evidence="19">
    <location>
        <begin position="1073"/>
        <end position="1092"/>
    </location>
</feature>
<evidence type="ECO:0000256" key="19">
    <source>
        <dbReference type="RuleBase" id="RU362033"/>
    </source>
</evidence>
<dbReference type="SFLD" id="SFLDF00027">
    <property type="entry name" value="p-type_atpase"/>
    <property type="match status" value="1"/>
</dbReference>
<dbReference type="InterPro" id="IPR036412">
    <property type="entry name" value="HAD-like_sf"/>
</dbReference>
<dbReference type="Gene3D" id="3.40.50.1000">
    <property type="entry name" value="HAD superfamily/HAD-like"/>
    <property type="match status" value="1"/>
</dbReference>
<comment type="cofactor">
    <cofactor evidence="1 18">
        <name>Mg(2+)</name>
        <dbReference type="ChEBI" id="CHEBI:18420"/>
    </cofactor>
</comment>
<dbReference type="InterPro" id="IPR006539">
    <property type="entry name" value="P-type_ATPase_IV"/>
</dbReference>
<dbReference type="InterPro" id="IPR032630">
    <property type="entry name" value="P_typ_ATPase_c"/>
</dbReference>
<dbReference type="SUPFAM" id="SSF81665">
    <property type="entry name" value="Calcium ATPase, transmembrane domain M"/>
    <property type="match status" value="1"/>
</dbReference>
<evidence type="ECO:0000256" key="15">
    <source>
        <dbReference type="ARBA" id="ARBA00049128"/>
    </source>
</evidence>
<dbReference type="SFLD" id="SFLDS00003">
    <property type="entry name" value="Haloacid_Dehalogenase"/>
    <property type="match status" value="1"/>
</dbReference>
<keyword evidence="13 19" id="KW-0472">Membrane</keyword>
<dbReference type="InterPro" id="IPR032631">
    <property type="entry name" value="P-type_ATPase_N"/>
</dbReference>
<dbReference type="Pfam" id="PF16209">
    <property type="entry name" value="PhoLip_ATPase_N"/>
    <property type="match status" value="1"/>
</dbReference>
<keyword evidence="5 19" id="KW-0812">Transmembrane</keyword>
<dbReference type="GO" id="GO:0005886">
    <property type="term" value="C:plasma membrane"/>
    <property type="evidence" value="ECO:0007669"/>
    <property type="project" value="TreeGrafter"/>
</dbReference>
<evidence type="ECO:0000256" key="16">
    <source>
        <dbReference type="PIRSR" id="PIRSR606539-1"/>
    </source>
</evidence>
<dbReference type="GO" id="GO:0000287">
    <property type="term" value="F:magnesium ion binding"/>
    <property type="evidence" value="ECO:0007669"/>
    <property type="project" value="UniProtKB-UniRule"/>
</dbReference>
<keyword evidence="11 19" id="KW-1133">Transmembrane helix</keyword>
<comment type="catalytic activity">
    <reaction evidence="15">
        <text>a 1,2-diacyl-sn-glycero-3-phosphoethanolamine(out) + ATP + H2O = a 1,2-diacyl-sn-glycero-3-phosphoethanolamine(in) + ADP + phosphate + H(+)</text>
        <dbReference type="Rhea" id="RHEA:66132"/>
        <dbReference type="ChEBI" id="CHEBI:15377"/>
        <dbReference type="ChEBI" id="CHEBI:15378"/>
        <dbReference type="ChEBI" id="CHEBI:30616"/>
        <dbReference type="ChEBI" id="CHEBI:43474"/>
        <dbReference type="ChEBI" id="CHEBI:64612"/>
        <dbReference type="ChEBI" id="CHEBI:456216"/>
    </reaction>
    <physiologicalReaction direction="left-to-right" evidence="15">
        <dbReference type="Rhea" id="RHEA:66133"/>
    </physiologicalReaction>
</comment>
<dbReference type="OrthoDB" id="377733at2759"/>
<dbReference type="FunFam" id="3.40.1110.10:FF:000067">
    <property type="entry name" value="Phospholipid-transporting ATPase"/>
    <property type="match status" value="1"/>
</dbReference>
<evidence type="ECO:0000256" key="9">
    <source>
        <dbReference type="ARBA" id="ARBA00022842"/>
    </source>
</evidence>
<dbReference type="Pfam" id="PF16212">
    <property type="entry name" value="PhoLip_ATPase_C"/>
    <property type="match status" value="1"/>
</dbReference>
<keyword evidence="9 18" id="KW-0460">Magnesium</keyword>
<comment type="similarity">
    <text evidence="3 19">Belongs to the cation transport ATPase (P-type) (TC 3.A.3) family. Type IV subfamily.</text>
</comment>
<evidence type="ECO:0000256" key="4">
    <source>
        <dbReference type="ARBA" id="ARBA00022448"/>
    </source>
</evidence>
<feature type="active site" description="4-aspartylphosphate intermediate" evidence="16">
    <location>
        <position position="573"/>
    </location>
</feature>
<feature type="transmembrane region" description="Helical" evidence="19">
    <location>
        <begin position="1180"/>
        <end position="1202"/>
    </location>
</feature>
<protein>
    <recommendedName>
        <fullName evidence="19">Phospholipid-transporting ATPase</fullName>
        <ecNumber evidence="19">7.6.2.1</ecNumber>
    </recommendedName>
</protein>
<feature type="binding site" evidence="17">
    <location>
        <position position="686"/>
    </location>
    <ligand>
        <name>ATP</name>
        <dbReference type="ChEBI" id="CHEBI:30616"/>
    </ligand>
</feature>
<evidence type="ECO:0000256" key="2">
    <source>
        <dbReference type="ARBA" id="ARBA00004337"/>
    </source>
</evidence>
<keyword evidence="4" id="KW-0813">Transport</keyword>
<evidence type="ECO:0000256" key="17">
    <source>
        <dbReference type="PIRSR" id="PIRSR606539-2"/>
    </source>
</evidence>
<feature type="binding site" evidence="18">
    <location>
        <position position="983"/>
    </location>
    <ligand>
        <name>Mg(2+)</name>
        <dbReference type="ChEBI" id="CHEBI:18420"/>
    </ligand>
</feature>
<feature type="binding site" evidence="17">
    <location>
        <position position="987"/>
    </location>
    <ligand>
        <name>ATP</name>
        <dbReference type="ChEBI" id="CHEBI:30616"/>
    </ligand>
</feature>
<feature type="binding site" evidence="17">
    <location>
        <position position="575"/>
    </location>
    <ligand>
        <name>ATP</name>
        <dbReference type="ChEBI" id="CHEBI:30616"/>
    </ligand>
</feature>
<dbReference type="NCBIfam" id="TIGR01652">
    <property type="entry name" value="ATPase-Plipid"/>
    <property type="match status" value="1"/>
</dbReference>
<keyword evidence="10 19" id="KW-1278">Translocase</keyword>
<dbReference type="FunFam" id="3.40.50.1000:FF:000009">
    <property type="entry name" value="Phospholipid-transporting ATPase"/>
    <property type="match status" value="1"/>
</dbReference>
<feature type="compositionally biased region" description="Low complexity" evidence="20">
    <location>
        <begin position="122"/>
        <end position="133"/>
    </location>
</feature>
<accession>A0A6A6UM73</accession>
<evidence type="ECO:0000256" key="14">
    <source>
        <dbReference type="ARBA" id="ARBA00034036"/>
    </source>
</evidence>
<keyword evidence="8 17" id="KW-0067">ATP-binding</keyword>
<feature type="binding site" evidence="18">
    <location>
        <position position="575"/>
    </location>
    <ligand>
        <name>Mg(2+)</name>
        <dbReference type="ChEBI" id="CHEBI:18420"/>
    </ligand>
</feature>
<dbReference type="EC" id="7.6.2.1" evidence="19"/>
<keyword evidence="7 17" id="KW-0547">Nucleotide-binding</keyword>
<feature type="domain" description="P-type ATPase C-terminal" evidence="22">
    <location>
        <begin position="1010"/>
        <end position="1241"/>
    </location>
</feature>
<dbReference type="InterPro" id="IPR044492">
    <property type="entry name" value="P_typ_ATPase_HD_dom"/>
</dbReference>
<dbReference type="PANTHER" id="PTHR24092:SF5">
    <property type="entry name" value="PHOSPHOLIPID-TRANSPORTING ATPASE"/>
    <property type="match status" value="1"/>
</dbReference>
<evidence type="ECO:0000256" key="18">
    <source>
        <dbReference type="PIRSR" id="PIRSR606539-3"/>
    </source>
</evidence>
<keyword evidence="12" id="KW-0445">Lipid transport</keyword>
<keyword evidence="24" id="KW-1185">Reference proteome</keyword>
<reference evidence="23" key="1">
    <citation type="journal article" date="2020" name="Stud. Mycol.">
        <title>101 Dothideomycetes genomes: a test case for predicting lifestyles and emergence of pathogens.</title>
        <authorList>
            <person name="Haridas S."/>
            <person name="Albert R."/>
            <person name="Binder M."/>
            <person name="Bloem J."/>
            <person name="Labutti K."/>
            <person name="Salamov A."/>
            <person name="Andreopoulos B."/>
            <person name="Baker S."/>
            <person name="Barry K."/>
            <person name="Bills G."/>
            <person name="Bluhm B."/>
            <person name="Cannon C."/>
            <person name="Castanera R."/>
            <person name="Culley D."/>
            <person name="Daum C."/>
            <person name="Ezra D."/>
            <person name="Gonzalez J."/>
            <person name="Henrissat B."/>
            <person name="Kuo A."/>
            <person name="Liang C."/>
            <person name="Lipzen A."/>
            <person name="Lutzoni F."/>
            <person name="Magnuson J."/>
            <person name="Mondo S."/>
            <person name="Nolan M."/>
            <person name="Ohm R."/>
            <person name="Pangilinan J."/>
            <person name="Park H.-J."/>
            <person name="Ramirez L."/>
            <person name="Alfaro M."/>
            <person name="Sun H."/>
            <person name="Tritt A."/>
            <person name="Yoshinaga Y."/>
            <person name="Zwiers L.-H."/>
            <person name="Turgeon B."/>
            <person name="Goodwin S."/>
            <person name="Spatafora J."/>
            <person name="Crous P."/>
            <person name="Grigoriev I."/>
        </authorList>
    </citation>
    <scope>NUCLEOTIDE SEQUENCE</scope>
    <source>
        <strain evidence="23">CBS 115976</strain>
    </source>
</reference>
<evidence type="ECO:0000256" key="11">
    <source>
        <dbReference type="ARBA" id="ARBA00022989"/>
    </source>
</evidence>
<evidence type="ECO:0000256" key="20">
    <source>
        <dbReference type="SAM" id="MobiDB-lite"/>
    </source>
</evidence>
<feature type="binding site" evidence="17">
    <location>
        <position position="957"/>
    </location>
    <ligand>
        <name>ATP</name>
        <dbReference type="ChEBI" id="CHEBI:30616"/>
    </ligand>
</feature>
<evidence type="ECO:0000256" key="12">
    <source>
        <dbReference type="ARBA" id="ARBA00023055"/>
    </source>
</evidence>
<dbReference type="Gene3D" id="2.70.150.10">
    <property type="entry name" value="Calcium-transporting ATPase, cytoplasmic transduction domain A"/>
    <property type="match status" value="1"/>
</dbReference>
<feature type="binding site" evidence="17">
    <location>
        <position position="963"/>
    </location>
    <ligand>
        <name>ATP</name>
        <dbReference type="ChEBI" id="CHEBI:30616"/>
    </ligand>
</feature>
<dbReference type="PROSITE" id="PS00154">
    <property type="entry name" value="ATPASE_E1_E2"/>
    <property type="match status" value="1"/>
</dbReference>
<evidence type="ECO:0000256" key="3">
    <source>
        <dbReference type="ARBA" id="ARBA00008109"/>
    </source>
</evidence>
<dbReference type="InterPro" id="IPR023214">
    <property type="entry name" value="HAD_sf"/>
</dbReference>
<feature type="binding site" evidence="17">
    <location>
        <position position="876"/>
    </location>
    <ligand>
        <name>ATP</name>
        <dbReference type="ChEBI" id="CHEBI:30616"/>
    </ligand>
</feature>
<evidence type="ECO:0000256" key="5">
    <source>
        <dbReference type="ARBA" id="ARBA00022692"/>
    </source>
</evidence>
<evidence type="ECO:0000259" key="22">
    <source>
        <dbReference type="Pfam" id="PF16212"/>
    </source>
</evidence>
<keyword evidence="6 18" id="KW-0479">Metal-binding</keyword>
<dbReference type="SFLD" id="SFLDG00002">
    <property type="entry name" value="C1.7:_P-type_atpase_like"/>
    <property type="match status" value="1"/>
</dbReference>
<dbReference type="GO" id="GO:0010008">
    <property type="term" value="C:endosome membrane"/>
    <property type="evidence" value="ECO:0007669"/>
    <property type="project" value="UniProtKB-SubCell"/>
</dbReference>
<gene>
    <name evidence="23" type="ORF">BT63DRAFT_422521</name>
</gene>
<evidence type="ECO:0000313" key="23">
    <source>
        <dbReference type="EMBL" id="KAF2672014.1"/>
    </source>
</evidence>
<feature type="binding site" evidence="17">
    <location>
        <position position="765"/>
    </location>
    <ligand>
        <name>ATP</name>
        <dbReference type="ChEBI" id="CHEBI:30616"/>
    </ligand>
</feature>
<evidence type="ECO:0000256" key="13">
    <source>
        <dbReference type="ARBA" id="ARBA00023136"/>
    </source>
</evidence>
<dbReference type="GO" id="GO:0006890">
    <property type="term" value="P:retrograde vesicle-mediated transport, Golgi to endoplasmic reticulum"/>
    <property type="evidence" value="ECO:0007669"/>
    <property type="project" value="TreeGrafter"/>
</dbReference>
<feature type="transmembrane region" description="Helical" evidence="19">
    <location>
        <begin position="192"/>
        <end position="210"/>
    </location>
</feature>
<dbReference type="EMBL" id="MU004232">
    <property type="protein sequence ID" value="KAF2672014.1"/>
    <property type="molecule type" value="Genomic_DNA"/>
</dbReference>
<feature type="binding site" evidence="17">
    <location>
        <position position="574"/>
    </location>
    <ligand>
        <name>ATP</name>
        <dbReference type="ChEBI" id="CHEBI:30616"/>
    </ligand>
</feature>
<dbReference type="SUPFAM" id="SSF56784">
    <property type="entry name" value="HAD-like"/>
    <property type="match status" value="1"/>
</dbReference>
<dbReference type="InterPro" id="IPR023299">
    <property type="entry name" value="ATPase_P-typ_cyto_dom_N"/>
</dbReference>
<dbReference type="Proteomes" id="UP000799302">
    <property type="component" value="Unassembled WGS sequence"/>
</dbReference>
<feature type="compositionally biased region" description="Acidic residues" evidence="20">
    <location>
        <begin position="15"/>
        <end position="28"/>
    </location>
</feature>
<dbReference type="PRINTS" id="PR00119">
    <property type="entry name" value="CATATPASE"/>
</dbReference>
<feature type="transmembrane region" description="Helical" evidence="19">
    <location>
        <begin position="1214"/>
        <end position="1236"/>
    </location>
</feature>
<feature type="binding site" evidence="17">
    <location>
        <position position="730"/>
    </location>
    <ligand>
        <name>ATP</name>
        <dbReference type="ChEBI" id="CHEBI:30616"/>
    </ligand>
</feature>
<dbReference type="SUPFAM" id="SSF81653">
    <property type="entry name" value="Calcium ATPase, transduction domain A"/>
    <property type="match status" value="1"/>
</dbReference>
<evidence type="ECO:0000256" key="8">
    <source>
        <dbReference type="ARBA" id="ARBA00022840"/>
    </source>
</evidence>
<dbReference type="PANTHER" id="PTHR24092">
    <property type="entry name" value="PROBABLE PHOSPHOLIPID-TRANSPORTING ATPASE"/>
    <property type="match status" value="1"/>
</dbReference>
<dbReference type="Pfam" id="PF13246">
    <property type="entry name" value="Cation_ATPase"/>
    <property type="match status" value="1"/>
</dbReference>
<evidence type="ECO:0000256" key="1">
    <source>
        <dbReference type="ARBA" id="ARBA00001946"/>
    </source>
</evidence>
<feature type="binding site" evidence="18">
    <location>
        <position position="573"/>
    </location>
    <ligand>
        <name>Mg(2+)</name>
        <dbReference type="ChEBI" id="CHEBI:18420"/>
    </ligand>
</feature>
<dbReference type="GO" id="GO:0045332">
    <property type="term" value="P:phospholipid translocation"/>
    <property type="evidence" value="ECO:0007669"/>
    <property type="project" value="TreeGrafter"/>
</dbReference>
<dbReference type="InterPro" id="IPR001757">
    <property type="entry name" value="P_typ_ATPase"/>
</dbReference>
<organism evidence="23 24">
    <name type="scientific">Microthyrium microscopicum</name>
    <dbReference type="NCBI Taxonomy" id="703497"/>
    <lineage>
        <taxon>Eukaryota</taxon>
        <taxon>Fungi</taxon>
        <taxon>Dikarya</taxon>
        <taxon>Ascomycota</taxon>
        <taxon>Pezizomycotina</taxon>
        <taxon>Dothideomycetes</taxon>
        <taxon>Dothideomycetes incertae sedis</taxon>
        <taxon>Microthyriales</taxon>
        <taxon>Microthyriaceae</taxon>
        <taxon>Microthyrium</taxon>
    </lineage>
</organism>
<feature type="transmembrane region" description="Helical" evidence="19">
    <location>
        <begin position="1150"/>
        <end position="1173"/>
    </location>
</feature>
<feature type="binding site" evidence="17">
    <location>
        <position position="877"/>
    </location>
    <ligand>
        <name>ATP</name>
        <dbReference type="ChEBI" id="CHEBI:30616"/>
    </ligand>
</feature>
<evidence type="ECO:0000256" key="6">
    <source>
        <dbReference type="ARBA" id="ARBA00022723"/>
    </source>
</evidence>
<dbReference type="InterPro" id="IPR023298">
    <property type="entry name" value="ATPase_P-typ_TM_dom_sf"/>
</dbReference>
<dbReference type="SUPFAM" id="SSF81660">
    <property type="entry name" value="Metal cation-transporting ATPase, ATP-binding domain N"/>
    <property type="match status" value="1"/>
</dbReference>
<evidence type="ECO:0000256" key="7">
    <source>
        <dbReference type="ARBA" id="ARBA00022741"/>
    </source>
</evidence>
<feature type="binding site" evidence="18">
    <location>
        <position position="987"/>
    </location>
    <ligand>
        <name>Mg(2+)</name>
        <dbReference type="ChEBI" id="CHEBI:18420"/>
    </ligand>
</feature>
<dbReference type="Gene3D" id="3.40.1110.10">
    <property type="entry name" value="Calcium-transporting ATPase, cytoplasmic domain N"/>
    <property type="match status" value="1"/>
</dbReference>
<evidence type="ECO:0000259" key="21">
    <source>
        <dbReference type="Pfam" id="PF16209"/>
    </source>
</evidence>
<feature type="region of interest" description="Disordered" evidence="20">
    <location>
        <begin position="1"/>
        <end position="154"/>
    </location>
</feature>
<feature type="binding site" evidence="17">
    <location>
        <position position="794"/>
    </location>
    <ligand>
        <name>ATP</name>
        <dbReference type="ChEBI" id="CHEBI:30616"/>
    </ligand>
</feature>
<comment type="catalytic activity">
    <reaction evidence="14 19">
        <text>ATP + H2O + phospholipidSide 1 = ADP + phosphate + phospholipidSide 2.</text>
        <dbReference type="EC" id="7.6.2.1"/>
    </reaction>
</comment>
<evidence type="ECO:0000256" key="10">
    <source>
        <dbReference type="ARBA" id="ARBA00022967"/>
    </source>
</evidence>
<feature type="transmembrane region" description="Helical" evidence="19">
    <location>
        <begin position="1122"/>
        <end position="1144"/>
    </location>
</feature>
<comment type="subcellular location">
    <subcellularLocation>
        <location evidence="2">Endosome membrane</location>
        <topology evidence="2">Multi-pass membrane protein</topology>
    </subcellularLocation>
    <subcellularLocation>
        <location evidence="19">Membrane</location>
        <topology evidence="19">Multi-pass membrane protein</topology>
    </subcellularLocation>
</comment>
<dbReference type="GO" id="GO:0005524">
    <property type="term" value="F:ATP binding"/>
    <property type="evidence" value="ECO:0007669"/>
    <property type="project" value="UniProtKB-UniRule"/>
</dbReference>
<name>A0A6A6UM73_9PEZI</name>
<proteinExistence type="inferred from homology"/>
<feature type="domain" description="P-type ATPase N-terminal" evidence="21">
    <location>
        <begin position="161"/>
        <end position="218"/>
    </location>
</feature>
<feature type="binding site" evidence="17">
    <location>
        <position position="986"/>
    </location>
    <ligand>
        <name>ATP</name>
        <dbReference type="ChEBI" id="CHEBI:30616"/>
    </ligand>
</feature>
<feature type="binding site" evidence="17">
    <location>
        <position position="875"/>
    </location>
    <ligand>
        <name>ATP</name>
        <dbReference type="ChEBI" id="CHEBI:30616"/>
    </ligand>
</feature>
<feature type="binding site" evidence="17">
    <location>
        <position position="573"/>
    </location>
    <ligand>
        <name>ATP</name>
        <dbReference type="ChEBI" id="CHEBI:30616"/>
    </ligand>
</feature>
<dbReference type="GO" id="GO:0006897">
    <property type="term" value="P:endocytosis"/>
    <property type="evidence" value="ECO:0007669"/>
    <property type="project" value="TreeGrafter"/>
</dbReference>
<dbReference type="GO" id="GO:0005802">
    <property type="term" value="C:trans-Golgi network"/>
    <property type="evidence" value="ECO:0007669"/>
    <property type="project" value="TreeGrafter"/>
</dbReference>
<dbReference type="GO" id="GO:0140326">
    <property type="term" value="F:ATPase-coupled intramembrane lipid transporter activity"/>
    <property type="evidence" value="ECO:0007669"/>
    <property type="project" value="UniProtKB-EC"/>
</dbReference>
<sequence>MSIPHQYHQPNAPDPSDDDSESDLELDLNELGPSPPGRPSARQPSSSSYDFSRRIPLRNIRQGRRRRHSEDVKDDGEDTLGLLEEGPDSKFDSDESGFGRGDDAPLLRGRSQGGQKDLRQPSGLARLAGLLSSNTAGPEGSDEPDQEHDPSSNRTILVGHRQPKKFPVNAVSNSRYTAYDFIPRTLYNEFKFFINLYFLFVALSQLIPALRIGYLYSYIMPLSVVLAITLGKEAWDDITRRRRDAEANSEPYTILKFDATDPSGKALRMRMKGKMKAATNGLAPQTNGAGLKHRLSQNQLPEGVYEVTRPAKDIKVGDIIKLTKNQRVPADLVILQSLSADSQSLDALVEEQDTSGEAFIRTDQLDGETDWKLRLASALTQRLPVNDFTNLKIIAGKPDRKVNDFVGTIELPPSDDPADPNDQIKSSPLSVDNTAWANTVVASSCTLYGAVIYTGSQTRQAMSTTQSRAKVGLLELEINNFTKILCILSLSISLILVVLGRIENGEERAWYISALRFLILFSTVIPISLRVNLDMGKIVYAWYIEHDKNIPETVVRTSTIPEDLGRIEYLLSDKTGTLTQNEMELKKVHVGTVSYANEAMDEVASYVKQAFVHSTGADGQTTQSLITPSSTFHVPAASATRTRREIGTRVRDLVLALALCHNVTPTTEEDEDGKVETSYQASSPDEIAIVRWTEAVGLKLIQRDRTNIVLQSSFNDQVVVRVKILNIFPFTSEGKRMGVVVKFGATDTPLTNEIDDNAELWFYQKGADTVMSNIVMASDWLDEETDNMAREGLRTLVVGRKKLSPAHYREFSQQYTQASMSLQGRDVALADVVKNYLEKDLELLGITGVEDKLQQDVKESLELLRNAGIKIWMLTGDKVETARCVATSSKLVYRGQYVHTISKVKRKDAALESLQAVANNPTAALLIDGESLAVMLIHHSQHFVTIAARLPVVIACRVSPIQKAELANLIKAYSGKRICCIGDGGNDVSMIQAADVGVGIVGKEGKQASLAADFSILQFRYLTKLLVWHGRNSYKRSAKLAQFVIHRGVIMSVCQVMFSIASRFEPNALYRDWLMIGYATLYTFAPVFSLVLDRDVDERLSTLYPELYKELTQGHSLSYRTFAIWLGISIYQGCIIQGLSELLIKDSLTTGFDCMVAVSYTSLILNELIMVAVEITTWHWIMAVVIVVTAATYIGSLPLLGGYMQLSFLIKPGFFWRVVVVLAVSVGPIYAAKVISRRVRPPTYRKVMHV</sequence>
<dbReference type="NCBIfam" id="TIGR01494">
    <property type="entry name" value="ATPase_P-type"/>
    <property type="match status" value="2"/>
</dbReference>
<dbReference type="InterPro" id="IPR008250">
    <property type="entry name" value="ATPase_P-typ_transduc_dom_A_sf"/>
</dbReference>
<dbReference type="GO" id="GO:0016887">
    <property type="term" value="F:ATP hydrolysis activity"/>
    <property type="evidence" value="ECO:0007669"/>
    <property type="project" value="InterPro"/>
</dbReference>
<dbReference type="InterPro" id="IPR018303">
    <property type="entry name" value="ATPase_P-typ_P_site"/>
</dbReference>
<dbReference type="AlphaFoldDB" id="A0A6A6UM73"/>
<evidence type="ECO:0000313" key="24">
    <source>
        <dbReference type="Proteomes" id="UP000799302"/>
    </source>
</evidence>